<proteinExistence type="inferred from homology"/>
<protein>
    <submittedName>
        <fullName evidence="3">Alpha-amylase</fullName>
    </submittedName>
</protein>
<dbReference type="InterPro" id="IPR017853">
    <property type="entry name" value="GH"/>
</dbReference>
<keyword evidence="4" id="KW-1185">Reference proteome</keyword>
<sequence>MKTWQDVASLYQIYPRSFLDTNGDGIGDLNGITEKLDYLSWLGIDSIWISPFFVSPLTDFGYDIANYRAIDPTFGKMQDFQALLKKAHDLDIKVMIDLVPCHTSDQHPWFQESRSSRDNPKRDYYVWRDGKIIASLTIGEVCLAAVRGNLTSTTGQFYLHSFLKTQPDLNWDNPEVRAEMKNIVRFWFNVGVDGMRVDAIWGISKDPDLKDDSPNPDFYGNPNDYGAFIHDQCKMGPHFQEYLRELASVCDEYDDKQMVFEFYPDDKLGDIYHQYSQILTVHPKASAFFMEYRDNEWHAKNIEKKIENYLQSRSSTTPFFCIGNHDQPRVASRLGEERARALSFLNLLTPGISVVYYGDEIGMTNGELTADDIQDNFSPANSVVDSRDLERTPMQWNDSQFAGFSSAKPWLPVNENHTKINVDSEKIANDSLLNMHRKLLKLRQTFPILKNGNLSIVQNTGNGFILGLKRELTGQRAYIFINFADEKQSFFIPENANIITSTHSVDLIIAENPQNDDSRILRSFAYCPVTQLSGNSSPCATRSLGLNSAAPAATPPMCLTVLTGSALHTPYAQNPNIVQNLNIIVINNAADNTTKYVILNLIASRRWRQITFSCNVNYYRQRKKSDQ</sequence>
<dbReference type="Proteomes" id="UP000677117">
    <property type="component" value="Chromosome"/>
</dbReference>
<dbReference type="KEGG" id="mvl:KOY49_02830"/>
<dbReference type="PANTHER" id="PTHR10357:SF179">
    <property type="entry name" value="NEUTRAL AND BASIC AMINO ACID TRANSPORT PROTEIN RBAT"/>
    <property type="match status" value="1"/>
</dbReference>
<dbReference type="Pfam" id="PF00128">
    <property type="entry name" value="Alpha-amylase"/>
    <property type="match status" value="1"/>
</dbReference>
<dbReference type="EMBL" id="CP076459">
    <property type="protein sequence ID" value="QWQ31114.1"/>
    <property type="molecule type" value="Genomic_DNA"/>
</dbReference>
<dbReference type="GO" id="GO:0009313">
    <property type="term" value="P:oligosaccharide catabolic process"/>
    <property type="evidence" value="ECO:0007669"/>
    <property type="project" value="TreeGrafter"/>
</dbReference>
<dbReference type="AlphaFoldDB" id="A0A8F1SA43"/>
<dbReference type="Gene3D" id="3.90.400.10">
    <property type="entry name" value="Oligo-1,6-glucosidase, Domain 2"/>
    <property type="match status" value="1"/>
</dbReference>
<gene>
    <name evidence="3" type="ORF">KOY49_02830</name>
</gene>
<dbReference type="SMART" id="SM00642">
    <property type="entry name" value="Aamy"/>
    <property type="match status" value="1"/>
</dbReference>
<dbReference type="InterPro" id="IPR006047">
    <property type="entry name" value="GH13_cat_dom"/>
</dbReference>
<evidence type="ECO:0000259" key="2">
    <source>
        <dbReference type="SMART" id="SM00642"/>
    </source>
</evidence>
<dbReference type="Gene3D" id="3.20.20.80">
    <property type="entry name" value="Glycosidases"/>
    <property type="match status" value="1"/>
</dbReference>
<dbReference type="PANTHER" id="PTHR10357">
    <property type="entry name" value="ALPHA-AMYLASE FAMILY MEMBER"/>
    <property type="match status" value="1"/>
</dbReference>
<organism evidence="3 4">
    <name type="scientific">Candidatus Minimicrobia vallesae</name>
    <dbReference type="NCBI Taxonomy" id="2841264"/>
    <lineage>
        <taxon>Bacteria</taxon>
        <taxon>Candidatus Saccharimonadota</taxon>
        <taxon>Candidatus Saccharimonadota incertae sedis</taxon>
        <taxon>Candidatus Minimicrobia</taxon>
    </lineage>
</organism>
<name>A0A8F1SA43_9BACT</name>
<comment type="similarity">
    <text evidence="1">Belongs to the glycosyl hydrolase 13 family.</text>
</comment>
<dbReference type="GO" id="GO:0004556">
    <property type="term" value="F:alpha-amylase activity"/>
    <property type="evidence" value="ECO:0007669"/>
    <property type="project" value="TreeGrafter"/>
</dbReference>
<accession>A0A8F1SA43</accession>
<dbReference type="SUPFAM" id="SSF51445">
    <property type="entry name" value="(Trans)glycosidases"/>
    <property type="match status" value="1"/>
</dbReference>
<evidence type="ECO:0000256" key="1">
    <source>
        <dbReference type="ARBA" id="ARBA00008061"/>
    </source>
</evidence>
<dbReference type="InterPro" id="IPR045857">
    <property type="entry name" value="O16G_dom_2"/>
</dbReference>
<evidence type="ECO:0000313" key="4">
    <source>
        <dbReference type="Proteomes" id="UP000677117"/>
    </source>
</evidence>
<feature type="domain" description="Glycosyl hydrolase family 13 catalytic" evidence="2">
    <location>
        <begin position="12"/>
        <end position="391"/>
    </location>
</feature>
<evidence type="ECO:0000313" key="3">
    <source>
        <dbReference type="EMBL" id="QWQ31114.1"/>
    </source>
</evidence>
<reference evidence="3" key="1">
    <citation type="submission" date="2021-06" db="EMBL/GenBank/DDBJ databases">
        <title>An adapted protocol for Saccharibacteria cultivation: two new species join this phylum of Candidate Phyla Radiations.</title>
        <authorList>
            <person name="Ibrahim A."/>
            <person name="Maatouk M."/>
            <person name="Raoult D."/>
            <person name="Bittar F."/>
        </authorList>
    </citation>
    <scope>NUCLEOTIDE SEQUENCE</scope>
    <source>
        <strain evidence="3">IHU2</strain>
    </source>
</reference>